<evidence type="ECO:0000313" key="4">
    <source>
        <dbReference type="Proteomes" id="UP000664859"/>
    </source>
</evidence>
<evidence type="ECO:0008006" key="5">
    <source>
        <dbReference type="Google" id="ProtNLM"/>
    </source>
</evidence>
<gene>
    <name evidence="3" type="ORF">JKP88DRAFT_264888</name>
</gene>
<evidence type="ECO:0000256" key="1">
    <source>
        <dbReference type="SAM" id="MobiDB-lite"/>
    </source>
</evidence>
<feature type="transmembrane region" description="Helical" evidence="2">
    <location>
        <begin position="486"/>
        <end position="507"/>
    </location>
</feature>
<organism evidence="3 4">
    <name type="scientific">Tribonema minus</name>
    <dbReference type="NCBI Taxonomy" id="303371"/>
    <lineage>
        <taxon>Eukaryota</taxon>
        <taxon>Sar</taxon>
        <taxon>Stramenopiles</taxon>
        <taxon>Ochrophyta</taxon>
        <taxon>PX clade</taxon>
        <taxon>Xanthophyceae</taxon>
        <taxon>Tribonematales</taxon>
        <taxon>Tribonemataceae</taxon>
        <taxon>Tribonema</taxon>
    </lineage>
</organism>
<keyword evidence="4" id="KW-1185">Reference proteome</keyword>
<feature type="compositionally biased region" description="Low complexity" evidence="1">
    <location>
        <begin position="442"/>
        <end position="460"/>
    </location>
</feature>
<dbReference type="InterPro" id="IPR021280">
    <property type="entry name" value="TMEM260-like"/>
</dbReference>
<keyword evidence="2" id="KW-1133">Transmembrane helix</keyword>
<dbReference type="AlphaFoldDB" id="A0A836CAE6"/>
<reference evidence="3" key="1">
    <citation type="submission" date="2021-02" db="EMBL/GenBank/DDBJ databases">
        <title>First Annotated Genome of the Yellow-green Alga Tribonema minus.</title>
        <authorList>
            <person name="Mahan K.M."/>
        </authorList>
    </citation>
    <scope>NUCLEOTIDE SEQUENCE</scope>
    <source>
        <strain evidence="3">UTEX B ZZ1240</strain>
    </source>
</reference>
<name>A0A836CAE6_9STRA</name>
<feature type="transmembrane region" description="Helical" evidence="2">
    <location>
        <begin position="175"/>
        <end position="199"/>
    </location>
</feature>
<dbReference type="PANTHER" id="PTHR16214">
    <property type="entry name" value="TRANSMEMBRANE PROTEIN 260"/>
    <property type="match status" value="1"/>
</dbReference>
<comment type="caution">
    <text evidence="3">The sequence shown here is derived from an EMBL/GenBank/DDBJ whole genome shotgun (WGS) entry which is preliminary data.</text>
</comment>
<feature type="transmembrane region" description="Helical" evidence="2">
    <location>
        <begin position="527"/>
        <end position="548"/>
    </location>
</feature>
<evidence type="ECO:0000313" key="3">
    <source>
        <dbReference type="EMBL" id="KAG5177818.1"/>
    </source>
</evidence>
<protein>
    <recommendedName>
        <fullName evidence="5">DUF2723 domain-containing protein</fullName>
    </recommendedName>
</protein>
<feature type="transmembrane region" description="Helical" evidence="2">
    <location>
        <begin position="236"/>
        <end position="254"/>
    </location>
</feature>
<dbReference type="EMBL" id="JAFCMP010000521">
    <property type="protein sequence ID" value="KAG5177818.1"/>
    <property type="molecule type" value="Genomic_DNA"/>
</dbReference>
<dbReference type="PANTHER" id="PTHR16214:SF3">
    <property type="entry name" value="TRANSMEMBRANE PROTEIN 260"/>
    <property type="match status" value="1"/>
</dbReference>
<dbReference type="Pfam" id="PF11028">
    <property type="entry name" value="TMEM260-like"/>
    <property type="match status" value="2"/>
</dbReference>
<evidence type="ECO:0000256" key="2">
    <source>
        <dbReference type="SAM" id="Phobius"/>
    </source>
</evidence>
<feature type="region of interest" description="Disordered" evidence="1">
    <location>
        <begin position="442"/>
        <end position="463"/>
    </location>
</feature>
<dbReference type="OrthoDB" id="197432at2759"/>
<proteinExistence type="predicted"/>
<dbReference type="Proteomes" id="UP000664859">
    <property type="component" value="Unassembled WGS sequence"/>
</dbReference>
<feature type="transmembrane region" description="Helical" evidence="2">
    <location>
        <begin position="560"/>
        <end position="579"/>
    </location>
</feature>
<keyword evidence="2" id="KW-0472">Membrane</keyword>
<dbReference type="InterPro" id="IPR052724">
    <property type="entry name" value="GT117_domain-containing"/>
</dbReference>
<keyword evidence="2" id="KW-0812">Transmembrane</keyword>
<feature type="region of interest" description="Disordered" evidence="1">
    <location>
        <begin position="996"/>
        <end position="1024"/>
    </location>
</feature>
<accession>A0A836CAE6</accession>
<sequence length="1024" mass="106178">MKRRRKGSTPRKHADVAAIAARTFNSAETPKQQDFLGADADDGVTVTLCKRHVALFLGILAVYVRSVRPSVPGGDSGELLAEACGLGTAHPPGYPLFTLLHHAVYRAAPLLRRFTPSPPAAAKHCPIVTSGAVVWGANLTRAPPLVLAFPHSHICRFAPSPPAAAEHCPIVTSGAVAWGANLLACAFGAGAAAALALAVEVWTAGTRAHCPGAAAAAAVLFALSPLTWEYSVGTEVFALNNLLLALLLLASARLHRAPSARAAARGALLCGLALSNQHAALLTAVPLALCAAHALRHARLLSAPLLARLAGACALGLTPWGDLRTLHGFLRHVLREEYGTFRLGATLPDAEGAAERIRAYLTDACRQLTPAALPLAALAFAWALSSHEEEEGRHVAERGSRCCTADGSGGGACAAAPAAAAAAAPSSTAESSTDAAQPLRATAAAADGGAGAQRHGARAAAPPPLPPWRAAWAAARAAPAGARDAGAALALAWLTYVVVWHCVLSNLSLAAPMPRGVHARFWLQPNLLLAALAGGGAGVAAGVAGGAWRRCGGGGGGAALLPRGAGLAAAAALSVAVAWRRWPAADRSDAWAVHQRGAALLAALPRGALLLAHQDLDLNAARYLRACESARADVAQVSLQMAPYPWFAATQRASLRARGVEVPLPFAALVSSMALPECLYYHHGPRQRTCPAQARCHRMPTGPDRYVCACASALCVRQANLPTRPDSIFLDMQAMEDTEIGTAGLYQGAYALLPWGPLFRVTRVPPPQQQQRAASAATAAAALSTEPRHGGVLAALQTLRQCSAPLPPHAKYAPGTWEFGAASFYWDAHNQVLIFVALRVSMLRVQAALFLLSYAIEAAHVLGARGAEGFGPYVTALRQADALLSETDPAVGASHALNTGEFALVKNSALALMKLQSALAVALQLGDQLKLPPGVPHVTPAEEAAARARCVALLSRYLLMEETAADAQTPVFIEAFNRLKQALHCPCSVSTGHQCSTLSGQSAPDQTPVRQHITGSTSTSTKES</sequence>